<dbReference type="eggNOG" id="ENOG502R7FJ">
    <property type="taxonomic scope" value="Eukaryota"/>
</dbReference>
<evidence type="ECO:0000313" key="1">
    <source>
        <dbReference type="EMBL" id="AAS54716.2"/>
    </source>
</evidence>
<dbReference type="InParanoid" id="Q74ZW8"/>
<dbReference type="AlphaFoldDB" id="Q74ZW8"/>
<dbReference type="GeneID" id="4623194"/>
<dbReference type="Proteomes" id="UP000000591">
    <property type="component" value="Chromosome VII"/>
</dbReference>
<dbReference type="FunCoup" id="Q74ZW8">
    <property type="interactions" value="46"/>
</dbReference>
<evidence type="ECO:0000313" key="2">
    <source>
        <dbReference type="Proteomes" id="UP000000591"/>
    </source>
</evidence>
<accession>Q74ZW8</accession>
<name>Q74ZW8_EREGS</name>
<reference evidence="2" key="2">
    <citation type="journal article" date="2013" name="G3 (Bethesda)">
        <title>Genomes of Ashbya fungi isolated from insects reveal four mating-type loci, numerous translocations, lack of transposons, and distinct gene duplications.</title>
        <authorList>
            <person name="Dietrich F.S."/>
            <person name="Voegeli S."/>
            <person name="Kuo S."/>
            <person name="Philippsen P."/>
        </authorList>
    </citation>
    <scope>GENOME REANNOTATION</scope>
    <source>
        <strain evidence="2">ATCC 10895 / CBS 109.51 / FGSC 9923 / NRRL Y-1056</strain>
    </source>
</reference>
<sequence length="323" mass="36845">MDVLARLVESVAGKDKTAKIIKYTLDLLRLYLSQYRTRLVQSDPTALARYARLAGAWSWGLLVRHPVTLLKLWLVSVAKQFEAKSQTVCTNISIFRQMMRFGSTPFLARALYQKAAATYRQAQKLPAGDTAGVLQVVRGQWLNEPTLTDVLYLYYGIMDELSLTYSFGLWAHKGLYAFVARHEVLSWQYDILLSLKKGWCRLREINAKILDLEIQCKVRQRAWDISQKLHSARGTSPVKRQLLRDLQLGPTSDMSLTADLDALRQERSVLYVDFVRLTFDLLANSTDVFALRTPPGTYAWLSLGSGIAGFYKLWTQAKKELQQ</sequence>
<gene>
    <name evidence="1" type="ORF">AGOS_AGR226W</name>
</gene>
<dbReference type="PANTHER" id="PTHR12652">
    <property type="entry name" value="PEROXISOMAL BIOGENESIS FACTOR 11"/>
    <property type="match status" value="1"/>
</dbReference>
<dbReference type="STRING" id="284811.Q74ZW8"/>
<keyword evidence="2" id="KW-1185">Reference proteome</keyword>
<reference evidence="1 2" key="1">
    <citation type="journal article" date="2004" name="Science">
        <title>The Ashbya gossypii genome as a tool for mapping the ancient Saccharomyces cerevisiae genome.</title>
        <authorList>
            <person name="Dietrich F.S."/>
            <person name="Voegeli S."/>
            <person name="Brachat S."/>
            <person name="Lerch A."/>
            <person name="Gates K."/>
            <person name="Steiner S."/>
            <person name="Mohr C."/>
            <person name="Pohlmann R."/>
            <person name="Luedi P."/>
            <person name="Choi S."/>
            <person name="Wing R.A."/>
            <person name="Flavier A."/>
            <person name="Gaffney T.D."/>
            <person name="Philippsen P."/>
        </authorList>
    </citation>
    <scope>NUCLEOTIDE SEQUENCE [LARGE SCALE GENOMIC DNA]</scope>
    <source>
        <strain evidence="2">ATCC 10895 / CBS 109.51 / FGSC 9923 / NRRL Y-1056</strain>
    </source>
</reference>
<proteinExistence type="predicted"/>
<dbReference type="EMBL" id="AE016820">
    <property type="protein sequence ID" value="AAS54716.2"/>
    <property type="molecule type" value="Genomic_DNA"/>
</dbReference>
<dbReference type="OrthoDB" id="411017at2759"/>
<protein>
    <submittedName>
        <fullName evidence="1">AGR226Wp</fullName>
    </submittedName>
</protein>
<dbReference type="HOGENOM" id="CLU_043324_0_0_1"/>
<organism evidence="1 2">
    <name type="scientific">Eremothecium gossypii (strain ATCC 10895 / CBS 109.51 / FGSC 9923 / NRRL Y-1056)</name>
    <name type="common">Yeast</name>
    <name type="synonym">Ashbya gossypii</name>
    <dbReference type="NCBI Taxonomy" id="284811"/>
    <lineage>
        <taxon>Eukaryota</taxon>
        <taxon>Fungi</taxon>
        <taxon>Dikarya</taxon>
        <taxon>Ascomycota</taxon>
        <taxon>Saccharomycotina</taxon>
        <taxon>Saccharomycetes</taxon>
        <taxon>Saccharomycetales</taxon>
        <taxon>Saccharomycetaceae</taxon>
        <taxon>Eremothecium</taxon>
    </lineage>
</organism>
<dbReference type="OMA" id="YGIMDEL"/>
<dbReference type="PANTHER" id="PTHR12652:SF50">
    <property type="entry name" value="PEROXIN 11"/>
    <property type="match status" value="1"/>
</dbReference>
<dbReference type="RefSeq" id="NP_986892.2">
    <property type="nucleotide sequence ID" value="NM_211954.2"/>
</dbReference>
<dbReference type="KEGG" id="ago:AGOS_AGR226W"/>